<feature type="compositionally biased region" description="Polar residues" evidence="3">
    <location>
        <begin position="340"/>
        <end position="362"/>
    </location>
</feature>
<protein>
    <recommendedName>
        <fullName evidence="6">L domain-like protein</fullName>
    </recommendedName>
</protein>
<reference evidence="4" key="1">
    <citation type="journal article" date="2020" name="Stud. Mycol.">
        <title>101 Dothideomycetes genomes: a test case for predicting lifestyles and emergence of pathogens.</title>
        <authorList>
            <person name="Haridas S."/>
            <person name="Albert R."/>
            <person name="Binder M."/>
            <person name="Bloem J."/>
            <person name="Labutti K."/>
            <person name="Salamov A."/>
            <person name="Andreopoulos B."/>
            <person name="Baker S."/>
            <person name="Barry K."/>
            <person name="Bills G."/>
            <person name="Bluhm B."/>
            <person name="Cannon C."/>
            <person name="Castanera R."/>
            <person name="Culley D."/>
            <person name="Daum C."/>
            <person name="Ezra D."/>
            <person name="Gonzalez J."/>
            <person name="Henrissat B."/>
            <person name="Kuo A."/>
            <person name="Liang C."/>
            <person name="Lipzen A."/>
            <person name="Lutzoni F."/>
            <person name="Magnuson J."/>
            <person name="Mondo S."/>
            <person name="Nolan M."/>
            <person name="Ohm R."/>
            <person name="Pangilinan J."/>
            <person name="Park H.-J."/>
            <person name="Ramirez L."/>
            <person name="Alfaro M."/>
            <person name="Sun H."/>
            <person name="Tritt A."/>
            <person name="Yoshinaga Y."/>
            <person name="Zwiers L.-H."/>
            <person name="Turgeon B."/>
            <person name="Goodwin S."/>
            <person name="Spatafora J."/>
            <person name="Crous P."/>
            <person name="Grigoriev I."/>
        </authorList>
    </citation>
    <scope>NUCLEOTIDE SEQUENCE</scope>
    <source>
        <strain evidence="4">CBS 262.69</strain>
    </source>
</reference>
<dbReference type="InterPro" id="IPR001611">
    <property type="entry name" value="Leu-rich_rpt"/>
</dbReference>
<dbReference type="SMART" id="SM00369">
    <property type="entry name" value="LRR_TYP"/>
    <property type="match status" value="8"/>
</dbReference>
<feature type="region of interest" description="Disordered" evidence="3">
    <location>
        <begin position="500"/>
        <end position="523"/>
    </location>
</feature>
<name>A0A6G1HZ83_9PEZI</name>
<feature type="region of interest" description="Disordered" evidence="3">
    <location>
        <begin position="254"/>
        <end position="300"/>
    </location>
</feature>
<feature type="compositionally biased region" description="Polar residues" evidence="3">
    <location>
        <begin position="417"/>
        <end position="432"/>
    </location>
</feature>
<dbReference type="PANTHER" id="PTHR47566:SF1">
    <property type="entry name" value="PROTEIN NUD1"/>
    <property type="match status" value="1"/>
</dbReference>
<dbReference type="InterPro" id="IPR003591">
    <property type="entry name" value="Leu-rich_rpt_typical-subtyp"/>
</dbReference>
<organism evidence="4 5">
    <name type="scientific">Trichodelitschia bisporula</name>
    <dbReference type="NCBI Taxonomy" id="703511"/>
    <lineage>
        <taxon>Eukaryota</taxon>
        <taxon>Fungi</taxon>
        <taxon>Dikarya</taxon>
        <taxon>Ascomycota</taxon>
        <taxon>Pezizomycotina</taxon>
        <taxon>Dothideomycetes</taxon>
        <taxon>Dothideomycetes incertae sedis</taxon>
        <taxon>Phaeotrichales</taxon>
        <taxon>Phaeotrichaceae</taxon>
        <taxon>Trichodelitschia</taxon>
    </lineage>
</organism>
<dbReference type="GO" id="GO:1902412">
    <property type="term" value="P:regulation of mitotic cytokinesis"/>
    <property type="evidence" value="ECO:0007669"/>
    <property type="project" value="TreeGrafter"/>
</dbReference>
<dbReference type="EMBL" id="ML996693">
    <property type="protein sequence ID" value="KAF2401358.1"/>
    <property type="molecule type" value="Genomic_DNA"/>
</dbReference>
<feature type="region of interest" description="Disordered" evidence="3">
    <location>
        <begin position="928"/>
        <end position="991"/>
    </location>
</feature>
<evidence type="ECO:0000256" key="2">
    <source>
        <dbReference type="ARBA" id="ARBA00022737"/>
    </source>
</evidence>
<feature type="compositionally biased region" description="Polar residues" evidence="3">
    <location>
        <begin position="945"/>
        <end position="955"/>
    </location>
</feature>
<feature type="compositionally biased region" description="Polar residues" evidence="3">
    <location>
        <begin position="104"/>
        <end position="140"/>
    </location>
</feature>
<feature type="region of interest" description="Disordered" evidence="3">
    <location>
        <begin position="334"/>
        <end position="377"/>
    </location>
</feature>
<feature type="compositionally biased region" description="Polar residues" evidence="3">
    <location>
        <begin position="50"/>
        <end position="64"/>
    </location>
</feature>
<feature type="region of interest" description="Disordered" evidence="3">
    <location>
        <begin position="843"/>
        <end position="890"/>
    </location>
</feature>
<dbReference type="PANTHER" id="PTHR47566">
    <property type="match status" value="1"/>
</dbReference>
<dbReference type="GO" id="GO:0031028">
    <property type="term" value="P:septation initiation signaling"/>
    <property type="evidence" value="ECO:0007669"/>
    <property type="project" value="TreeGrafter"/>
</dbReference>
<dbReference type="GO" id="GO:0061499">
    <property type="term" value="C:outer plaque of mitotic spindle pole body"/>
    <property type="evidence" value="ECO:0007669"/>
    <property type="project" value="TreeGrafter"/>
</dbReference>
<feature type="region of interest" description="Disordered" evidence="3">
    <location>
        <begin position="395"/>
        <end position="455"/>
    </location>
</feature>
<keyword evidence="5" id="KW-1185">Reference proteome</keyword>
<dbReference type="PROSITE" id="PS51450">
    <property type="entry name" value="LRR"/>
    <property type="match status" value="5"/>
</dbReference>
<feature type="region of interest" description="Disordered" evidence="3">
    <location>
        <begin position="575"/>
        <end position="702"/>
    </location>
</feature>
<sequence>MVDWLEDLSEDWPSQPPSSSSAAHSPSASTNNGSVMGSNHPARAPAVASRSFSSAQHRTFSSTREGAERRKSVLGERRISEDNKAAFGRRRESDKPSRKGLSRRSLSAESTQSVMAQGTAQRKSTSTSPPKARQLQNSTPEWRRRLLKGDMGYGEQKDLFSPIGIENIFQKPPPPRREALEEGRGLSFFKNLDAIPSSPPVWQPGGEPFSKSPIKLTLNSTKELEMVEEIEEGTMNDKVQAELGDIRLKEKAAISRGKSAGPEIGEPRERRVASHLMSEPASEMGTSLSQGSSLQSRSDDFSPVFISKHTTADGRVDYAPLDLPKSQIAQHIRELAQRKAIQQTPEPDQQNSDVTEDSSLARLQSEGLPEDLPVGTPDVVSIGEFVSIKRGGYSADGSFRRRPLSPSPLARPHSAPTEDQTGTESVEPSSIELSVLGPLRSPAPRPPQTPKRPNLEENLNAQRNCGSISPLKLFDAHDTFTANKLHRRMSQLEDLVPPIASQSCSQSGTAPTTRNSSINPRGPRIEVTAASTLSSRSQAPNAGSTRQSSFQEHFGAGQLDHYSFSDEFSTISQQLCDDESLPSNSPPSQVFPPGSQQPLRFRVESPSEPGGGEKTPSGKRTHSKLSVKSTVSVTKRTGPRSIPPQWNEDESQQRLEPPSTLLPDGKRPRNSPIKDSTPKRRRTLLRVDFPDPTEDYSASSIHLSHQRFQTAIGKKRKDARYDNRNNIADPEVLARRHILRPRNPTPSQARRQEIEDEVLDAAEEFMASSPRLHAIQEHLDVSEQCGEPEELVRAKAVASEVAAFSEKVAHGMKDEGRKRSVTTQDFLDEAMKIMDYIRNKGRPLSGLDSVEETESEEPFELTPQSFSRPPTRDGRKSGWRSGQPQDLHPRVVSHLRKFQEQEGDEFMASLRTSRFNREVDTCITTMESQPPGLHIIGRSPEFWSPSHSRSNSEITQADRDPDVKSTGIPTHGSQASLDSTLNKTTTSRKSDNVATLAPEAVAHLIPQQVAGMTFDQEKGIWVKAKSPEKKPDTSFITQSEPDPFDSIPDLTVDEFEETRRMVPPKTPTTSDAPGRGISFEFPPIMGNLKSQVPENLDVRFSDPTKPISVSNSSNSTVIRSSHDQAAPHHSRSASWESHERFEDSVPSEKERPSGNHTEDVEHEIKIDEGRITGRQAPSVHAFRSITVALSSPLVANRNTSNFISEQSARRTTSLHGLPFVSKPQPAPLEAIREDKAGHMRSSPAPLATAKNRYLLEEPSAMQRQVNFSMSISNAPATYKQGGEMVPCSSPCRADVTFYMSDLPDFTVDQIDERDLPDRTVVKRHGGSKLYMMEDRFAAGNELLVKALQDTEPEEPYWEDLHKLDLRGKGLTSLHLLEGLCERLESLDISNNNLGQLNGAPSTIRCLNAAGNSLSSLTPWSHLRNLQYLDVSNNDIESLEGFDCLVHLRELRANCNNIRSLKGVEKLDGLLVLSLKHNALQTVDFEGTELHRLTSVNLEGNRLTSVRGLHRLPNLKRLNLDENNISSFPSETPDHCLSLKGLSIRRNLLESLDIARFSPRLEELYADHNLLSETLGISSLKNLRKLSVRGQTVLPEGYGPEPCVVPTVPEIDALYLSHNHIPVLRFQCHFLNLRQLELASAGLHTLPEDFGHNMPNLRSLNLNFNALKDLRPLLNIRHLTALHLVGNRLARLRKSMAVLGKLGHVEALDLRDNPLSVGFYPKAVENRMITTSASLHEGADEEDFGEVEAHSTPQLLPPRDGEEDRLYFGRLDEDTKLRRRVYEILVSHSCPKLTDLDGLGFDRKRLHAKDEVWKRLVELGVVKKLGE</sequence>
<feature type="compositionally biased region" description="Low complexity" evidence="3">
    <location>
        <begin position="287"/>
        <end position="296"/>
    </location>
</feature>
<dbReference type="OrthoDB" id="7451790at2759"/>
<feature type="compositionally biased region" description="Acidic residues" evidence="3">
    <location>
        <begin position="849"/>
        <end position="859"/>
    </location>
</feature>
<keyword evidence="1" id="KW-0433">Leucine-rich repeat</keyword>
<evidence type="ECO:0008006" key="6">
    <source>
        <dbReference type="Google" id="ProtNLM"/>
    </source>
</evidence>
<accession>A0A6G1HZ83</accession>
<dbReference type="GO" id="GO:0035591">
    <property type="term" value="F:signaling adaptor activity"/>
    <property type="evidence" value="ECO:0007669"/>
    <property type="project" value="TreeGrafter"/>
</dbReference>
<dbReference type="SMART" id="SM00365">
    <property type="entry name" value="LRR_SD22"/>
    <property type="match status" value="3"/>
</dbReference>
<dbReference type="Pfam" id="PF13855">
    <property type="entry name" value="LRR_8"/>
    <property type="match status" value="1"/>
</dbReference>
<dbReference type="Proteomes" id="UP000799640">
    <property type="component" value="Unassembled WGS sequence"/>
</dbReference>
<feature type="region of interest" description="Disordered" evidence="3">
    <location>
        <begin position="1098"/>
        <end position="1163"/>
    </location>
</feature>
<feature type="compositionally biased region" description="Acidic residues" evidence="3">
    <location>
        <begin position="1"/>
        <end position="10"/>
    </location>
</feature>
<feature type="compositionally biased region" description="Basic and acidic residues" evidence="3">
    <location>
        <begin position="1136"/>
        <end position="1163"/>
    </location>
</feature>
<feature type="compositionally biased region" description="Polar residues" evidence="3">
    <location>
        <begin position="967"/>
        <end position="987"/>
    </location>
</feature>
<evidence type="ECO:0000313" key="5">
    <source>
        <dbReference type="Proteomes" id="UP000799640"/>
    </source>
</evidence>
<keyword evidence="2" id="KW-0677">Repeat</keyword>
<feature type="compositionally biased region" description="Polar residues" evidence="3">
    <location>
        <begin position="575"/>
        <end position="598"/>
    </location>
</feature>
<feature type="region of interest" description="Disordered" evidence="3">
    <location>
        <begin position="1024"/>
        <end position="1049"/>
    </location>
</feature>
<feature type="compositionally biased region" description="Polar residues" evidence="3">
    <location>
        <begin position="500"/>
        <end position="519"/>
    </location>
</feature>
<dbReference type="Gene3D" id="3.80.10.10">
    <property type="entry name" value="Ribonuclease Inhibitor"/>
    <property type="match status" value="2"/>
</dbReference>
<gene>
    <name evidence="4" type="ORF">EJ06DRAFT_529489</name>
</gene>
<dbReference type="SUPFAM" id="SSF52075">
    <property type="entry name" value="Outer arm dynein light chain 1"/>
    <property type="match status" value="1"/>
</dbReference>
<dbReference type="InterPro" id="IPR052574">
    <property type="entry name" value="CDIRP"/>
</dbReference>
<feature type="compositionally biased region" description="Pro residues" evidence="3">
    <location>
        <begin position="441"/>
        <end position="450"/>
    </location>
</feature>
<proteinExistence type="predicted"/>
<dbReference type="SUPFAM" id="SSF52058">
    <property type="entry name" value="L domain-like"/>
    <property type="match status" value="1"/>
</dbReference>
<evidence type="ECO:0000256" key="3">
    <source>
        <dbReference type="SAM" id="MobiDB-lite"/>
    </source>
</evidence>
<feature type="compositionally biased region" description="Low complexity" evidence="3">
    <location>
        <begin position="1107"/>
        <end position="1119"/>
    </location>
</feature>
<evidence type="ECO:0000313" key="4">
    <source>
        <dbReference type="EMBL" id="KAF2401358.1"/>
    </source>
</evidence>
<dbReference type="InterPro" id="IPR032675">
    <property type="entry name" value="LRR_dom_sf"/>
</dbReference>
<evidence type="ECO:0000256" key="1">
    <source>
        <dbReference type="ARBA" id="ARBA00022614"/>
    </source>
</evidence>
<feature type="compositionally biased region" description="Low complexity" evidence="3">
    <location>
        <begin position="626"/>
        <end position="635"/>
    </location>
</feature>
<feature type="compositionally biased region" description="Low complexity" evidence="3">
    <location>
        <begin position="17"/>
        <end position="29"/>
    </location>
</feature>
<feature type="compositionally biased region" description="Basic and acidic residues" evidence="3">
    <location>
        <begin position="65"/>
        <end position="97"/>
    </location>
</feature>
<feature type="region of interest" description="Disordered" evidence="3">
    <location>
        <begin position="1"/>
        <end position="148"/>
    </location>
</feature>